<keyword evidence="2" id="KW-1185">Reference proteome</keyword>
<dbReference type="Proteomes" id="UP000554837">
    <property type="component" value="Unassembled WGS sequence"/>
</dbReference>
<name>A0A840S009_9BURK</name>
<protein>
    <submittedName>
        <fullName evidence="1">Uncharacterized protein</fullName>
    </submittedName>
</protein>
<accession>A0A840S009</accession>
<comment type="caution">
    <text evidence="1">The sequence shown here is derived from an EMBL/GenBank/DDBJ whole genome shotgun (WGS) entry which is preliminary data.</text>
</comment>
<dbReference type="EMBL" id="JACHHO010000001">
    <property type="protein sequence ID" value="MBB5202832.1"/>
    <property type="molecule type" value="Genomic_DNA"/>
</dbReference>
<sequence length="30" mass="3647">MTHTNILNCSFQHAVMPRQVDLTVHVRWRR</sequence>
<organism evidence="1 2">
    <name type="scientific">Inhella inkyongensis</name>
    <dbReference type="NCBI Taxonomy" id="392593"/>
    <lineage>
        <taxon>Bacteria</taxon>
        <taxon>Pseudomonadati</taxon>
        <taxon>Pseudomonadota</taxon>
        <taxon>Betaproteobacteria</taxon>
        <taxon>Burkholderiales</taxon>
        <taxon>Sphaerotilaceae</taxon>
        <taxon>Inhella</taxon>
    </lineage>
</organism>
<evidence type="ECO:0000313" key="1">
    <source>
        <dbReference type="EMBL" id="MBB5202832.1"/>
    </source>
</evidence>
<gene>
    <name evidence="1" type="ORF">HNQ51_000125</name>
</gene>
<proteinExistence type="predicted"/>
<evidence type="ECO:0000313" key="2">
    <source>
        <dbReference type="Proteomes" id="UP000554837"/>
    </source>
</evidence>
<dbReference type="AlphaFoldDB" id="A0A840S009"/>
<reference evidence="1 2" key="1">
    <citation type="submission" date="2020-08" db="EMBL/GenBank/DDBJ databases">
        <title>Genomic Encyclopedia of Type Strains, Phase IV (KMG-IV): sequencing the most valuable type-strain genomes for metagenomic binning, comparative biology and taxonomic classification.</title>
        <authorList>
            <person name="Goeker M."/>
        </authorList>
    </citation>
    <scope>NUCLEOTIDE SEQUENCE [LARGE SCALE GENOMIC DNA]</scope>
    <source>
        <strain evidence="1 2">DSM 23958</strain>
    </source>
</reference>